<proteinExistence type="predicted"/>
<accession>A0A0F9E8H3</accession>
<sequence length="314" mass="35764">MKRISPEEILDKFGALLNEKILNLDERLKVVAQAQLDSCEKEHLKDMQDICFLLTGEHGDELKVIHEKHQVEIQAILNGHDALLEVLFLKYEESRAKSRANWMANCKSGIELASIQSPKVNSKLRENVAKVLPTNNLCEICYLHKPGNYTRKDCVTYGKRLCALENVMVDQILALIPDEKEIARQIIEQERDKTKDIMDARARTRICPKDCISDPLVGCGLNPEPDWDSLGIDTQEFEGDYQICPYYTEVKVKMAIQGIFEILEEYGAEDNSKALTWIAFNEKYGIKGDRLTLIEILRQALKSKTFKECGIDGS</sequence>
<evidence type="ECO:0000313" key="1">
    <source>
        <dbReference type="EMBL" id="KKL62546.1"/>
    </source>
</evidence>
<comment type="caution">
    <text evidence="1">The sequence shown here is derived from an EMBL/GenBank/DDBJ whole genome shotgun (WGS) entry which is preliminary data.</text>
</comment>
<dbReference type="AlphaFoldDB" id="A0A0F9E8H3"/>
<name>A0A0F9E8H3_9ZZZZ</name>
<reference evidence="1" key="1">
    <citation type="journal article" date="2015" name="Nature">
        <title>Complex archaea that bridge the gap between prokaryotes and eukaryotes.</title>
        <authorList>
            <person name="Spang A."/>
            <person name="Saw J.H."/>
            <person name="Jorgensen S.L."/>
            <person name="Zaremba-Niedzwiedzka K."/>
            <person name="Martijn J."/>
            <person name="Lind A.E."/>
            <person name="van Eijk R."/>
            <person name="Schleper C."/>
            <person name="Guy L."/>
            <person name="Ettema T.J."/>
        </authorList>
    </citation>
    <scope>NUCLEOTIDE SEQUENCE</scope>
</reference>
<protein>
    <submittedName>
        <fullName evidence="1">Uncharacterized protein</fullName>
    </submittedName>
</protein>
<organism evidence="1">
    <name type="scientific">marine sediment metagenome</name>
    <dbReference type="NCBI Taxonomy" id="412755"/>
    <lineage>
        <taxon>unclassified sequences</taxon>
        <taxon>metagenomes</taxon>
        <taxon>ecological metagenomes</taxon>
    </lineage>
</organism>
<dbReference type="EMBL" id="LAZR01028456">
    <property type="protein sequence ID" value="KKL62546.1"/>
    <property type="molecule type" value="Genomic_DNA"/>
</dbReference>
<gene>
    <name evidence="1" type="ORF">LCGC14_2184120</name>
</gene>